<reference evidence="1 2" key="1">
    <citation type="submission" date="2024-04" db="EMBL/GenBank/DDBJ databases">
        <title>genome sequences of Mucor flavus KT1a and Helicostylum pulchrum KT1b strains isolated from the surface of a dry-aged beef.</title>
        <authorList>
            <person name="Toyotome T."/>
            <person name="Hosono M."/>
            <person name="Torimaru M."/>
            <person name="Fukuda K."/>
            <person name="Mikami N."/>
        </authorList>
    </citation>
    <scope>NUCLEOTIDE SEQUENCE [LARGE SCALE GENOMIC DNA]</scope>
    <source>
        <strain evidence="1 2">KT1a</strain>
    </source>
</reference>
<dbReference type="Proteomes" id="UP001473302">
    <property type="component" value="Unassembled WGS sequence"/>
</dbReference>
<evidence type="ECO:0000313" key="2">
    <source>
        <dbReference type="Proteomes" id="UP001473302"/>
    </source>
</evidence>
<keyword evidence="2" id="KW-1185">Reference proteome</keyword>
<accession>A0ABP9Z2D6</accession>
<comment type="caution">
    <text evidence="1">The sequence shown here is derived from an EMBL/GenBank/DDBJ whole genome shotgun (WGS) entry which is preliminary data.</text>
</comment>
<evidence type="ECO:0000313" key="1">
    <source>
        <dbReference type="EMBL" id="GAA5813270.1"/>
    </source>
</evidence>
<proteinExistence type="predicted"/>
<organism evidence="1 2">
    <name type="scientific">Mucor flavus</name>
    <dbReference type="NCBI Taxonomy" id="439312"/>
    <lineage>
        <taxon>Eukaryota</taxon>
        <taxon>Fungi</taxon>
        <taxon>Fungi incertae sedis</taxon>
        <taxon>Mucoromycota</taxon>
        <taxon>Mucoromycotina</taxon>
        <taxon>Mucoromycetes</taxon>
        <taxon>Mucorales</taxon>
        <taxon>Mucorineae</taxon>
        <taxon>Mucoraceae</taxon>
        <taxon>Mucor</taxon>
    </lineage>
</organism>
<sequence length="132" mass="14924">MVSHKISKVEKSAKDKHLIDRKKRCQDYMMESSHQEKKANCNTTMELTPLHIDINGEELIGGDEDVDGPGNRDLSLALQAAEKERGSSSRKLSGISAAVDSINKYANLQEQILKEQKLMNQELIDEKRLMKQ</sequence>
<dbReference type="EMBL" id="BAABUK010000016">
    <property type="protein sequence ID" value="GAA5813270.1"/>
    <property type="molecule type" value="Genomic_DNA"/>
</dbReference>
<name>A0ABP9Z2D6_9FUNG</name>
<protein>
    <submittedName>
        <fullName evidence="1">Uncharacterized protein</fullName>
    </submittedName>
</protein>
<gene>
    <name evidence="1" type="ORF">MFLAVUS_006745</name>
</gene>